<reference evidence="6" key="1">
    <citation type="submission" date="2018-11" db="EMBL/GenBank/DDBJ databases">
        <authorList>
            <consortium name="Genoscope - CEA"/>
            <person name="William W."/>
        </authorList>
    </citation>
    <scope>NUCLEOTIDE SEQUENCE</scope>
</reference>
<dbReference type="Gene3D" id="2.40.70.10">
    <property type="entry name" value="Acid Proteases"/>
    <property type="match status" value="1"/>
</dbReference>
<feature type="domain" description="Xylanase inhibitor N-terminal" evidence="5">
    <location>
        <begin position="91"/>
        <end position="201"/>
    </location>
</feature>
<accession>A0A3P6FPI1</accession>
<keyword evidence="2" id="KW-0645">Protease</keyword>
<gene>
    <name evidence="6" type="ORF">BOLC8T48067H</name>
</gene>
<dbReference type="AlphaFoldDB" id="A0A3P6FPI1"/>
<sequence>MASIFFSVLLALSVLSSPFLRNANAHTKLGFSADLIHRDSPKSPFYNPTETSAQRLRNAVHRSVNRVVHFNGKDASVNSPQTEITSDGGEYLMNISLGTPPSRSWRSLTREAISYGPSASHAMTVTLRMVLFFDPKASSTYKDVSCSSRQCTALENQATCSTEDSTCSYTLSYGDKSYTKGNVAADTVTLGSTDNRPVQLKISSLDVVTITLEHSARRALESLDLVAVRFRSFRNSETQSMANSRTAWSLSLQITIKQARSTSELMRLCREMELSQLH</sequence>
<dbReference type="GO" id="GO:0008233">
    <property type="term" value="F:peptidase activity"/>
    <property type="evidence" value="ECO:0007669"/>
    <property type="project" value="UniProtKB-KW"/>
</dbReference>
<dbReference type="InterPro" id="IPR021109">
    <property type="entry name" value="Peptidase_aspartic_dom_sf"/>
</dbReference>
<dbReference type="SUPFAM" id="SSF50630">
    <property type="entry name" value="Acid proteases"/>
    <property type="match status" value="1"/>
</dbReference>
<dbReference type="PANTHER" id="PTHR47967">
    <property type="entry name" value="OS07G0603500 PROTEIN-RELATED"/>
    <property type="match status" value="1"/>
</dbReference>
<evidence type="ECO:0000256" key="1">
    <source>
        <dbReference type="ARBA" id="ARBA00007447"/>
    </source>
</evidence>
<evidence type="ECO:0000313" key="6">
    <source>
        <dbReference type="EMBL" id="VDD54838.1"/>
    </source>
</evidence>
<organism evidence="6">
    <name type="scientific">Brassica oleracea</name>
    <name type="common">Wild cabbage</name>
    <dbReference type="NCBI Taxonomy" id="3712"/>
    <lineage>
        <taxon>Eukaryota</taxon>
        <taxon>Viridiplantae</taxon>
        <taxon>Streptophyta</taxon>
        <taxon>Embryophyta</taxon>
        <taxon>Tracheophyta</taxon>
        <taxon>Spermatophyta</taxon>
        <taxon>Magnoliopsida</taxon>
        <taxon>eudicotyledons</taxon>
        <taxon>Gunneridae</taxon>
        <taxon>Pentapetalae</taxon>
        <taxon>rosids</taxon>
        <taxon>malvids</taxon>
        <taxon>Brassicales</taxon>
        <taxon>Brassicaceae</taxon>
        <taxon>Brassiceae</taxon>
        <taxon>Brassica</taxon>
    </lineage>
</organism>
<keyword evidence="4" id="KW-0732">Signal</keyword>
<dbReference type="Pfam" id="PF14543">
    <property type="entry name" value="TAXi_N"/>
    <property type="match status" value="1"/>
</dbReference>
<dbReference type="InterPro" id="IPR032861">
    <property type="entry name" value="TAXi_N"/>
</dbReference>
<evidence type="ECO:0000256" key="3">
    <source>
        <dbReference type="ARBA" id="ARBA00022801"/>
    </source>
</evidence>
<dbReference type="InterPro" id="IPR051708">
    <property type="entry name" value="Plant_Aspart_Prot_A1"/>
</dbReference>
<dbReference type="GO" id="GO:0005576">
    <property type="term" value="C:extracellular region"/>
    <property type="evidence" value="ECO:0007669"/>
    <property type="project" value="TreeGrafter"/>
</dbReference>
<feature type="signal peptide" evidence="4">
    <location>
        <begin position="1"/>
        <end position="25"/>
    </location>
</feature>
<proteinExistence type="inferred from homology"/>
<protein>
    <recommendedName>
        <fullName evidence="5">Xylanase inhibitor N-terminal domain-containing protein</fullName>
    </recommendedName>
</protein>
<dbReference type="EMBL" id="LR031879">
    <property type="protein sequence ID" value="VDD54838.1"/>
    <property type="molecule type" value="Genomic_DNA"/>
</dbReference>
<dbReference type="PANTHER" id="PTHR47967:SF66">
    <property type="entry name" value="ASPARTIC PROTEINASE CDR1-RELATED"/>
    <property type="match status" value="1"/>
</dbReference>
<feature type="chain" id="PRO_5018186174" description="Xylanase inhibitor N-terminal domain-containing protein" evidence="4">
    <location>
        <begin position="26"/>
        <end position="278"/>
    </location>
</feature>
<name>A0A3P6FPI1_BRAOL</name>
<keyword evidence="3" id="KW-0378">Hydrolase</keyword>
<dbReference type="GO" id="GO:0006508">
    <property type="term" value="P:proteolysis"/>
    <property type="evidence" value="ECO:0007669"/>
    <property type="project" value="UniProtKB-KW"/>
</dbReference>
<comment type="similarity">
    <text evidence="1">Belongs to the peptidase A1 family.</text>
</comment>
<evidence type="ECO:0000256" key="2">
    <source>
        <dbReference type="ARBA" id="ARBA00022670"/>
    </source>
</evidence>
<evidence type="ECO:0000256" key="4">
    <source>
        <dbReference type="SAM" id="SignalP"/>
    </source>
</evidence>
<evidence type="ECO:0000259" key="5">
    <source>
        <dbReference type="Pfam" id="PF14543"/>
    </source>
</evidence>